<dbReference type="AlphaFoldDB" id="A0A0G4H162"/>
<dbReference type="InParanoid" id="A0A0G4H162"/>
<reference evidence="1 2" key="1">
    <citation type="submission" date="2014-11" db="EMBL/GenBank/DDBJ databases">
        <authorList>
            <person name="Zhu J."/>
            <person name="Qi W."/>
            <person name="Song R."/>
        </authorList>
    </citation>
    <scope>NUCLEOTIDE SEQUENCE [LARGE SCALE GENOMIC DNA]</scope>
</reference>
<name>A0A0G4H162_VITBC</name>
<keyword evidence="2" id="KW-1185">Reference proteome</keyword>
<gene>
    <name evidence="1" type="ORF">Vbra_19210</name>
</gene>
<dbReference type="Proteomes" id="UP000041254">
    <property type="component" value="Unassembled WGS sequence"/>
</dbReference>
<organism evidence="1 2">
    <name type="scientific">Vitrella brassicaformis (strain CCMP3155)</name>
    <dbReference type="NCBI Taxonomy" id="1169540"/>
    <lineage>
        <taxon>Eukaryota</taxon>
        <taxon>Sar</taxon>
        <taxon>Alveolata</taxon>
        <taxon>Colpodellida</taxon>
        <taxon>Vitrellaceae</taxon>
        <taxon>Vitrella</taxon>
    </lineage>
</organism>
<evidence type="ECO:0000313" key="2">
    <source>
        <dbReference type="Proteomes" id="UP000041254"/>
    </source>
</evidence>
<proteinExistence type="predicted"/>
<dbReference type="PhylomeDB" id="A0A0G4H162"/>
<evidence type="ECO:0000313" key="1">
    <source>
        <dbReference type="EMBL" id="CEM37292.1"/>
    </source>
</evidence>
<sequence length="139" mass="15562">MGEQIERRFLVQLVARDGSVQDVADELVTFTSGIGSSALKELLHAKCAPLLNDVGSMAMRIRDHPELLYHVTADSFQGHGREGEEPIVVTISLESARETATVRQHEARRAMRSPVGHLLLLCVRGYKHYVPFYRHLQTA</sequence>
<protein>
    <submittedName>
        <fullName evidence="1">Uncharacterized protein</fullName>
    </submittedName>
</protein>
<dbReference type="VEuPathDB" id="CryptoDB:Vbra_19210"/>
<accession>A0A0G4H162</accession>
<dbReference type="EMBL" id="CDMY01000934">
    <property type="protein sequence ID" value="CEM37292.1"/>
    <property type="molecule type" value="Genomic_DNA"/>
</dbReference>